<organism evidence="2">
    <name type="scientific">Bionectria ochroleuca</name>
    <name type="common">Gliocladium roseum</name>
    <dbReference type="NCBI Taxonomy" id="29856"/>
    <lineage>
        <taxon>Eukaryota</taxon>
        <taxon>Fungi</taxon>
        <taxon>Dikarya</taxon>
        <taxon>Ascomycota</taxon>
        <taxon>Pezizomycotina</taxon>
        <taxon>Sordariomycetes</taxon>
        <taxon>Hypocreomycetidae</taxon>
        <taxon>Hypocreales</taxon>
        <taxon>Bionectriaceae</taxon>
        <taxon>Clonostachys</taxon>
    </lineage>
</organism>
<protein>
    <recommendedName>
        <fullName evidence="1">Dienelactone hydrolase domain-containing protein</fullName>
    </recommendedName>
</protein>
<dbReference type="AlphaFoldDB" id="A0A0B7JWP3"/>
<evidence type="ECO:0000259" key="1">
    <source>
        <dbReference type="Pfam" id="PF01738"/>
    </source>
</evidence>
<proteinExistence type="predicted"/>
<evidence type="ECO:0000313" key="2">
    <source>
        <dbReference type="EMBL" id="CEO49414.1"/>
    </source>
</evidence>
<dbReference type="InterPro" id="IPR002925">
    <property type="entry name" value="Dienelactn_hydro"/>
</dbReference>
<dbReference type="SUPFAM" id="SSF53474">
    <property type="entry name" value="alpha/beta-Hydrolases"/>
    <property type="match status" value="1"/>
</dbReference>
<reference evidence="2" key="1">
    <citation type="submission" date="2015-01" db="EMBL/GenBank/DDBJ databases">
        <authorList>
            <person name="Durling Mikael"/>
        </authorList>
    </citation>
    <scope>NUCLEOTIDE SEQUENCE</scope>
</reference>
<dbReference type="GO" id="GO:0016787">
    <property type="term" value="F:hydrolase activity"/>
    <property type="evidence" value="ECO:0007669"/>
    <property type="project" value="InterPro"/>
</dbReference>
<gene>
    <name evidence="2" type="ORF">BN869_000005471_1</name>
</gene>
<feature type="domain" description="Dienelactone hydrolase" evidence="1">
    <location>
        <begin position="31"/>
        <end position="247"/>
    </location>
</feature>
<dbReference type="PANTHER" id="PTHR17630:SF44">
    <property type="entry name" value="PROTEIN AIM2"/>
    <property type="match status" value="1"/>
</dbReference>
<dbReference type="Pfam" id="PF01738">
    <property type="entry name" value="DLH"/>
    <property type="match status" value="1"/>
</dbReference>
<dbReference type="InterPro" id="IPR029058">
    <property type="entry name" value="AB_hydrolase_fold"/>
</dbReference>
<sequence>MASSPPGQCCVTGMKHEGEPTGQSFKIDGYDAYLASAHGPRAHDGVALLLLTDVIGIWQNSKLVADQYASYGYTTLVIDIFNGDALTLNRADNFDFFSWLKGGSTGDNPHTSDAIDPIVKSAVKYLKEVKGATAIGAAGYCFGAKYVVRHSPDIKVGFIAHPSFVEETELQSFQGPLSVAAAEKDDIFPAEKRHLSEQILAKKGLPYQMSLYSQVEHGFGLRADHTKKISRFAKEQAFYQAIAWFDAWLV</sequence>
<dbReference type="Gene3D" id="3.40.50.1820">
    <property type="entry name" value="alpha/beta hydrolase"/>
    <property type="match status" value="1"/>
</dbReference>
<dbReference type="EMBL" id="CDPU01000014">
    <property type="protein sequence ID" value="CEO49414.1"/>
    <property type="molecule type" value="Genomic_DNA"/>
</dbReference>
<dbReference type="PANTHER" id="PTHR17630">
    <property type="entry name" value="DIENELACTONE HYDROLASE"/>
    <property type="match status" value="1"/>
</dbReference>
<name>A0A0B7JWP3_BIOOC</name>
<accession>A0A0B7JWP3</accession>